<feature type="domain" description="PH" evidence="1">
    <location>
        <begin position="1"/>
        <end position="113"/>
    </location>
</feature>
<proteinExistence type="predicted"/>
<dbReference type="SUPFAM" id="SSF111331">
    <property type="entry name" value="NAD kinase/diacylglycerol kinase-like"/>
    <property type="match status" value="1"/>
</dbReference>
<reference evidence="3 4" key="1">
    <citation type="submission" date="2015-09" db="EMBL/GenBank/DDBJ databases">
        <title>Draft genome of the scarab beetle Oryctes borbonicus.</title>
        <authorList>
            <person name="Meyer J.M."/>
            <person name="Markov G.V."/>
            <person name="Baskaran P."/>
            <person name="Herrmann M."/>
            <person name="Sommer R.J."/>
            <person name="Roedelsperger C."/>
        </authorList>
    </citation>
    <scope>NUCLEOTIDE SEQUENCE [LARGE SCALE GENOMIC DNA]</scope>
    <source>
        <strain evidence="3">OB123</strain>
        <tissue evidence="3">Whole animal</tissue>
    </source>
</reference>
<dbReference type="OrthoDB" id="530923at2759"/>
<comment type="caution">
    <text evidence="3">The sequence shown here is derived from an EMBL/GenBank/DDBJ whole genome shotgun (WGS) entry which is preliminary data.</text>
</comment>
<dbReference type="AlphaFoldDB" id="A0A0T6B911"/>
<gene>
    <name evidence="3" type="ORF">AMK59_3697</name>
</gene>
<dbReference type="PANTHER" id="PTHR12358">
    <property type="entry name" value="SPHINGOSINE KINASE"/>
    <property type="match status" value="1"/>
</dbReference>
<dbReference type="Proteomes" id="UP000051574">
    <property type="component" value="Unassembled WGS sequence"/>
</dbReference>
<evidence type="ECO:0000259" key="1">
    <source>
        <dbReference type="PROSITE" id="PS50003"/>
    </source>
</evidence>
<feature type="domain" description="DAGKc" evidence="2">
    <location>
        <begin position="117"/>
        <end position="227"/>
    </location>
</feature>
<dbReference type="InterPro" id="IPR001206">
    <property type="entry name" value="Diacylglycerol_kinase_cat_dom"/>
</dbReference>
<keyword evidence="4" id="KW-1185">Reference proteome</keyword>
<name>A0A0T6B911_9SCAR</name>
<evidence type="ECO:0008006" key="5">
    <source>
        <dbReference type="Google" id="ProtNLM"/>
    </source>
</evidence>
<evidence type="ECO:0000313" key="4">
    <source>
        <dbReference type="Proteomes" id="UP000051574"/>
    </source>
</evidence>
<dbReference type="EMBL" id="LJIG01009087">
    <property type="protein sequence ID" value="KRT83782.1"/>
    <property type="molecule type" value="Genomic_DNA"/>
</dbReference>
<dbReference type="InterPro" id="IPR001849">
    <property type="entry name" value="PH_domain"/>
</dbReference>
<protein>
    <recommendedName>
        <fullName evidence="5">DAGKc domain-containing protein</fullName>
    </recommendedName>
</protein>
<dbReference type="PROSITE" id="PS50146">
    <property type="entry name" value="DAGK"/>
    <property type="match status" value="1"/>
</dbReference>
<dbReference type="Pfam" id="PF25382">
    <property type="entry name" value="PH_CERK"/>
    <property type="match status" value="1"/>
</dbReference>
<dbReference type="PROSITE" id="PS50003">
    <property type="entry name" value="PH_DOMAIN"/>
    <property type="match status" value="1"/>
</dbReference>
<organism evidence="3 4">
    <name type="scientific">Oryctes borbonicus</name>
    <dbReference type="NCBI Taxonomy" id="1629725"/>
    <lineage>
        <taxon>Eukaryota</taxon>
        <taxon>Metazoa</taxon>
        <taxon>Ecdysozoa</taxon>
        <taxon>Arthropoda</taxon>
        <taxon>Hexapoda</taxon>
        <taxon>Insecta</taxon>
        <taxon>Pterygota</taxon>
        <taxon>Neoptera</taxon>
        <taxon>Endopterygota</taxon>
        <taxon>Coleoptera</taxon>
        <taxon>Polyphaga</taxon>
        <taxon>Scarabaeiformia</taxon>
        <taxon>Scarabaeidae</taxon>
        <taxon>Dynastinae</taxon>
        <taxon>Oryctes</taxon>
    </lineage>
</organism>
<dbReference type="InterPro" id="IPR057465">
    <property type="entry name" value="CERK_PH"/>
</dbReference>
<sequence>MTDETQQSVLLTTFSSKKKRYKVFFHQGKIIWDNEKPPSAQNTVPIENVIAVEHNILQPRHPLDDPRIDPNNFIIHYAEKGLKKIWKYNTIMFGHTDQLQISSWVKTLQNHLQTLIQRPKKLLMFVNPFGGKRNALRVYEKYAKPLFHIANIDVTVTVSQRKDQIKDFIAYHNLDIFDSIACVGGDGTVSELFNGLVIRECRLKGIDIDNHSVELPRPSLPVGVIPGVYIFGFVLSNKLFSI</sequence>
<dbReference type="InterPro" id="IPR017438">
    <property type="entry name" value="ATP-NAD_kinase_N"/>
</dbReference>
<evidence type="ECO:0000259" key="2">
    <source>
        <dbReference type="PROSITE" id="PS50146"/>
    </source>
</evidence>
<dbReference type="GO" id="GO:0006672">
    <property type="term" value="P:ceramide metabolic process"/>
    <property type="evidence" value="ECO:0007669"/>
    <property type="project" value="TreeGrafter"/>
</dbReference>
<dbReference type="GO" id="GO:0016020">
    <property type="term" value="C:membrane"/>
    <property type="evidence" value="ECO:0007669"/>
    <property type="project" value="GOC"/>
</dbReference>
<dbReference type="Pfam" id="PF00781">
    <property type="entry name" value="DAGK_cat"/>
    <property type="match status" value="1"/>
</dbReference>
<dbReference type="GO" id="GO:0001729">
    <property type="term" value="F:ceramide kinase activity"/>
    <property type="evidence" value="ECO:0007669"/>
    <property type="project" value="TreeGrafter"/>
</dbReference>
<dbReference type="PANTHER" id="PTHR12358:SF111">
    <property type="entry name" value="CERAMIDE KINASE, ISOFORM A"/>
    <property type="match status" value="1"/>
</dbReference>
<dbReference type="InterPro" id="IPR050187">
    <property type="entry name" value="Lipid_Phosphate_FormReg"/>
</dbReference>
<dbReference type="InterPro" id="IPR016064">
    <property type="entry name" value="NAD/diacylglycerol_kinase_sf"/>
</dbReference>
<accession>A0A0T6B911</accession>
<dbReference type="Gene3D" id="3.40.50.10330">
    <property type="entry name" value="Probable inorganic polyphosphate/atp-NAD kinase, domain 1"/>
    <property type="match status" value="1"/>
</dbReference>
<evidence type="ECO:0000313" key="3">
    <source>
        <dbReference type="EMBL" id="KRT83782.1"/>
    </source>
</evidence>